<sequence length="105" mass="12108">MQYITPPDLNDSFSRVVLGGKEYLLRFTYNDTFGYWSFGIYDLEETPIVAMTKIVPNSPLTFFYENRDLPSGVFGVITDLEKVGRNDFINGKAVFVFIPYEDLKE</sequence>
<feature type="domain" description="Cyanophage baseplate Pam3 plug gp18" evidence="1">
    <location>
        <begin position="1"/>
        <end position="95"/>
    </location>
</feature>
<dbReference type="Pfam" id="PF22479">
    <property type="entry name" value="Pam3_gp18"/>
    <property type="match status" value="1"/>
</dbReference>
<reference evidence="2 3" key="1">
    <citation type="submission" date="2019-08" db="EMBL/GenBank/DDBJ databases">
        <title>Calorimonas adulescens gen. nov., sp. nov., an anaerobic thermophilic bacterium from Sakhalin hot spring.</title>
        <authorList>
            <person name="Khomyakova M.A."/>
            <person name="Merkel A.Y."/>
            <person name="Novikov A."/>
            <person name="Bonch-Osmolovskaya E.A."/>
            <person name="Slobodkin A.I."/>
        </authorList>
    </citation>
    <scope>NUCLEOTIDE SEQUENCE [LARGE SCALE GENOMIC DNA]</scope>
    <source>
        <strain evidence="2 3">A05MB</strain>
    </source>
</reference>
<protein>
    <recommendedName>
        <fullName evidence="1">Cyanophage baseplate Pam3 plug gp18 domain-containing protein</fullName>
    </recommendedName>
</protein>
<gene>
    <name evidence="2" type="ORF">FWJ32_01230</name>
</gene>
<evidence type="ECO:0000313" key="2">
    <source>
        <dbReference type="EMBL" id="TZE83644.1"/>
    </source>
</evidence>
<comment type="caution">
    <text evidence="2">The sequence shown here is derived from an EMBL/GenBank/DDBJ whole genome shotgun (WGS) entry which is preliminary data.</text>
</comment>
<dbReference type="EMBL" id="VTPS01000001">
    <property type="protein sequence ID" value="TZE83644.1"/>
    <property type="molecule type" value="Genomic_DNA"/>
</dbReference>
<accession>A0A5D8QHG7</accession>
<evidence type="ECO:0000313" key="3">
    <source>
        <dbReference type="Proteomes" id="UP000322976"/>
    </source>
</evidence>
<name>A0A5D8QHG7_9THEO</name>
<dbReference type="AlphaFoldDB" id="A0A5D8QHG7"/>
<evidence type="ECO:0000259" key="1">
    <source>
        <dbReference type="Pfam" id="PF22479"/>
    </source>
</evidence>
<proteinExistence type="predicted"/>
<dbReference type="Proteomes" id="UP000322976">
    <property type="component" value="Unassembled WGS sequence"/>
</dbReference>
<dbReference type="InterPro" id="IPR054252">
    <property type="entry name" value="Pam3_gp18"/>
</dbReference>
<keyword evidence="3" id="KW-1185">Reference proteome</keyword>
<organism evidence="2 3">
    <name type="scientific">Calorimonas adulescens</name>
    <dbReference type="NCBI Taxonomy" id="2606906"/>
    <lineage>
        <taxon>Bacteria</taxon>
        <taxon>Bacillati</taxon>
        <taxon>Bacillota</taxon>
        <taxon>Clostridia</taxon>
        <taxon>Thermoanaerobacterales</taxon>
        <taxon>Thermoanaerobacteraceae</taxon>
        <taxon>Calorimonas</taxon>
    </lineage>
</organism>